<reference evidence="1 2" key="1">
    <citation type="submission" date="2024-03" db="EMBL/GenBank/DDBJ databases">
        <title>Actinomycetospora sp. OC33-EN07, a novel actinomycete isolated from wild orchid (Aerides multiflora).</title>
        <authorList>
            <person name="Suriyachadkun C."/>
        </authorList>
    </citation>
    <scope>NUCLEOTIDE SEQUENCE [LARGE SCALE GENOMIC DNA]</scope>
    <source>
        <strain evidence="1 2">OC33-EN07</strain>
    </source>
</reference>
<accession>A0ABU8LZD9</accession>
<comment type="caution">
    <text evidence="1">The sequence shown here is derived from an EMBL/GenBank/DDBJ whole genome shotgun (WGS) entry which is preliminary data.</text>
</comment>
<evidence type="ECO:0000313" key="1">
    <source>
        <dbReference type="EMBL" id="MEJ2860127.1"/>
    </source>
</evidence>
<keyword evidence="2" id="KW-1185">Reference proteome</keyword>
<dbReference type="RefSeq" id="WP_337699375.1">
    <property type="nucleotide sequence ID" value="NZ_JBBEGM010000001.1"/>
</dbReference>
<gene>
    <name evidence="1" type="ORF">WCD58_03115</name>
</gene>
<evidence type="ECO:0000313" key="2">
    <source>
        <dbReference type="Proteomes" id="UP001369736"/>
    </source>
</evidence>
<evidence type="ECO:0008006" key="3">
    <source>
        <dbReference type="Google" id="ProtNLM"/>
    </source>
</evidence>
<name>A0ABU8LZD9_9PSEU</name>
<protein>
    <recommendedName>
        <fullName evidence="3">RING-type domain-containing protein</fullName>
    </recommendedName>
</protein>
<organism evidence="1 2">
    <name type="scientific">Actinomycetospora flava</name>
    <dbReference type="NCBI Taxonomy" id="3129232"/>
    <lineage>
        <taxon>Bacteria</taxon>
        <taxon>Bacillati</taxon>
        <taxon>Actinomycetota</taxon>
        <taxon>Actinomycetes</taxon>
        <taxon>Pseudonocardiales</taxon>
        <taxon>Pseudonocardiaceae</taxon>
        <taxon>Actinomycetospora</taxon>
    </lineage>
</organism>
<dbReference type="Proteomes" id="UP001369736">
    <property type="component" value="Unassembled WGS sequence"/>
</dbReference>
<sequence length="83" mass="8980">MSQAISPTARRAIAGHSTCRDCAGVYPRTEEHADTRWCPSCITRHVGRCVECRTGFDLDGTHRLCPACRDQVALFEIASGGGS</sequence>
<dbReference type="EMBL" id="JBBEGM010000001">
    <property type="protein sequence ID" value="MEJ2860127.1"/>
    <property type="molecule type" value="Genomic_DNA"/>
</dbReference>
<proteinExistence type="predicted"/>